<evidence type="ECO:0000313" key="7">
    <source>
        <dbReference type="EMBL" id="OAL36691.1"/>
    </source>
</evidence>
<protein>
    <recommendedName>
        <fullName evidence="6">Exocyst complex component Sec3 PIP2-binding N-terminal domain-containing protein</fullName>
    </recommendedName>
</protein>
<reference evidence="7 8" key="1">
    <citation type="submission" date="2016-03" db="EMBL/GenBank/DDBJ databases">
        <title>The draft genome sequence of Fonsecaea nubica causative agent of cutaneous subcutaneous infection in human host.</title>
        <authorList>
            <person name="Costa F."/>
            <person name="Sybren D.H."/>
            <person name="Raittz R.T."/>
            <person name="Weiss V.A."/>
            <person name="Leao A.C."/>
            <person name="Gomes R."/>
            <person name="De Souza E.M."/>
            <person name="Pedrosa F.O."/>
            <person name="Steffens M.B."/>
            <person name="Bombassaro A."/>
            <person name="Tadra-Sfeir M.Z."/>
            <person name="Moreno L.F."/>
            <person name="Najafzadeh M.J."/>
            <person name="Felipe M.S."/>
            <person name="Teixeira M."/>
            <person name="Sun J."/>
            <person name="Xi L."/>
            <person name="Castro M.A."/>
            <person name="Vicente V.A."/>
        </authorList>
    </citation>
    <scope>NUCLEOTIDE SEQUENCE [LARGE SCALE GENOMIC DNA]</scope>
    <source>
        <strain evidence="7 8">CBS 269.64</strain>
    </source>
</reference>
<dbReference type="GO" id="GO:0005886">
    <property type="term" value="C:plasma membrane"/>
    <property type="evidence" value="ECO:0007669"/>
    <property type="project" value="TreeGrafter"/>
</dbReference>
<dbReference type="Gene3D" id="2.30.29.90">
    <property type="match status" value="1"/>
</dbReference>
<dbReference type="OrthoDB" id="27109at2759"/>
<feature type="region of interest" description="Disordered" evidence="5">
    <location>
        <begin position="221"/>
        <end position="720"/>
    </location>
</feature>
<feature type="compositionally biased region" description="Basic and acidic residues" evidence="5">
    <location>
        <begin position="277"/>
        <end position="299"/>
    </location>
</feature>
<organism evidence="7 8">
    <name type="scientific">Fonsecaea nubica</name>
    <dbReference type="NCBI Taxonomy" id="856822"/>
    <lineage>
        <taxon>Eukaryota</taxon>
        <taxon>Fungi</taxon>
        <taxon>Dikarya</taxon>
        <taxon>Ascomycota</taxon>
        <taxon>Pezizomycotina</taxon>
        <taxon>Eurotiomycetes</taxon>
        <taxon>Chaetothyriomycetidae</taxon>
        <taxon>Chaetothyriales</taxon>
        <taxon>Herpotrichiellaceae</taxon>
        <taxon>Fonsecaea</taxon>
    </lineage>
</organism>
<feature type="compositionally biased region" description="Low complexity" evidence="5">
    <location>
        <begin position="524"/>
        <end position="542"/>
    </location>
</feature>
<accession>A0A178D655</accession>
<dbReference type="Proteomes" id="UP000185904">
    <property type="component" value="Unassembled WGS sequence"/>
</dbReference>
<keyword evidence="8" id="KW-1185">Reference proteome</keyword>
<gene>
    <name evidence="7" type="ORF">AYO20_04023</name>
</gene>
<feature type="region of interest" description="Disordered" evidence="5">
    <location>
        <begin position="1"/>
        <end position="55"/>
    </location>
</feature>
<feature type="compositionally biased region" description="Basic and acidic residues" evidence="5">
    <location>
        <begin position="690"/>
        <end position="705"/>
    </location>
</feature>
<evidence type="ECO:0000256" key="5">
    <source>
        <dbReference type="SAM" id="MobiDB-lite"/>
    </source>
</evidence>
<evidence type="ECO:0000259" key="6">
    <source>
        <dbReference type="SMART" id="SM01313"/>
    </source>
</evidence>
<dbReference type="Pfam" id="PF15277">
    <property type="entry name" value="Sec3-PIP2_bind"/>
    <property type="match status" value="1"/>
</dbReference>
<dbReference type="Pfam" id="PF20654">
    <property type="entry name" value="Sec3_C-term"/>
    <property type="match status" value="1"/>
</dbReference>
<dbReference type="InterPro" id="IPR048628">
    <property type="entry name" value="Sec3_C"/>
</dbReference>
<feature type="compositionally biased region" description="Basic and acidic residues" evidence="5">
    <location>
        <begin position="490"/>
        <end position="500"/>
    </location>
</feature>
<dbReference type="EMBL" id="LVCJ01000020">
    <property type="protein sequence ID" value="OAL36691.1"/>
    <property type="molecule type" value="Genomic_DNA"/>
</dbReference>
<dbReference type="GO" id="GO:0006893">
    <property type="term" value="P:Golgi to plasma membrane transport"/>
    <property type="evidence" value="ECO:0007669"/>
    <property type="project" value="TreeGrafter"/>
</dbReference>
<keyword evidence="4" id="KW-0175">Coiled coil</keyword>
<evidence type="ECO:0000256" key="4">
    <source>
        <dbReference type="ARBA" id="ARBA00023054"/>
    </source>
</evidence>
<evidence type="ECO:0000256" key="2">
    <source>
        <dbReference type="ARBA" id="ARBA00022448"/>
    </source>
</evidence>
<feature type="compositionally biased region" description="Polar residues" evidence="5">
    <location>
        <begin position="471"/>
        <end position="489"/>
    </location>
</feature>
<dbReference type="SMART" id="SM01313">
    <property type="entry name" value="Sec3-PIP2_bind"/>
    <property type="match status" value="1"/>
</dbReference>
<feature type="compositionally biased region" description="Pro residues" evidence="5">
    <location>
        <begin position="543"/>
        <end position="555"/>
    </location>
</feature>
<dbReference type="GeneID" id="34587444"/>
<evidence type="ECO:0000256" key="1">
    <source>
        <dbReference type="ARBA" id="ARBA00006518"/>
    </source>
</evidence>
<comment type="similarity">
    <text evidence="1">Belongs to the SEC3 family.</text>
</comment>
<dbReference type="PANTHER" id="PTHR16092:SF14">
    <property type="entry name" value="EXOCYST COMPLEX COMPONENT 1 ISOFORM X1"/>
    <property type="match status" value="1"/>
</dbReference>
<sequence length="1697" mass="190422">MNQQQPQPLYSGPRQPAPISNGDHNFSQPRPHTRQQPDQQDTNQSRAARFEDEKRRIIDACFSKRDPEGMQLESYITHVRVLEDASYPSSPPPPDSSNSNKKHRVILVAVRRSGKVRVHKARENPNGSFSIGKTWNLDELTAIISYTSLVPANPQQQMEKQWASNTGFTVSLGKPYFWSAPTPKEKDFFIASLIKIYRKYTGGKLPELIGFAPQELQQITGVQSAQNTPPSRTNFSPIIPSPTPPTPLAASQPASVPPLSAARPQSPYVAQPPPSRDGGRMEVQEQNRTFGRPDYRPPTRDAVPLPSQAEERPLGLPPRPNRGTPAQDFSRPQPYGPPLRRDDARTPSLSDGLQPAPLRPSISPKASQASLQRPDPTLEPPPLRPNGLSVTKAGPQDFSPKRMGPMPAQDSNRDISRGEPFNNSRPSTAASDRRVPAPEPPPSLPALDFELFPERKKPAAAAPDLKPEQPAPTSQSNSAFVTPAGTPSTMKEEQSQKKTDYFVGEKAVTENKQSQANDVVPPRTVYTEVTTSEPEPVETPNEPMAPEPLEPPAPQKPEEEHRPGLGPMIKKRSGKDIANQFRKAALAAGAFQPRQGGAGARLKAMQDKLSNEPDGITSVVPAPLKRGMSSDGPRSGTPDPVTTENEKDQPTPKPVSSEPLPRVQVERSATSDSVARPQTPAEKPLPAEPEVPKEEPSAESPDKGRSSSPQRKRRQRLEAEVEKHCTALGIDPRVTEGRGADLNEILTEFSWDGRLAKDHALDNFETDIRREIGRAQASGWLGHVEHQETKVQELGKAFEKAIAECEELDGLLTLYAHELDTLHEDIEYIEAQGQGLQVQTANQKLLQAELQNLLRTLTISPSDLRALRQAPIDNFEGVHAVERALSLLYRAMLTIDPDLRQNKLRQATTASNRTGLPTNAEADLTKMRAVREKKEEYKDESMMFVNRFNQHMKAMFQLAEQRTSEENASISISSGASSFTLNLRALNASRQELWVYNAMMLFVREVNQYEWQTLIGSYEINVKSIYQDQFRDFSMGLRKTVRHPMGEEQEILFTHQEKEKAEESNLSTAARKLTVKRGRAVKASVMRHSVGERRDGKPDAWAVFDTVLEQQATAISEEQNFIVHFFHLNSQSNEDFMELVQSRPPEQRKLPNLQAKQAYDPDRNLAKIVQRTTEGIYSFWPTDLQGLMEWVFKMDQLQGIGVLVSLEQCLSKYEETNQEFITRTVRTLHERLMGLFNRFVEEQVKAIEETKVKVKKRKGLISFMRIFPDFIAVVEDMIPQEFAHHESLEVRFIVNDAYTKLLKAMWESLNFIAKDNPAANSSGGTTTGPSNVPLSGDPEDKEALNYHILLIENMNFFVEEVKTHNNAVLEEWVERASRDQLSHLAQYTDAVIRRPLGKWLDFLESTEALMKGNDSSFTSIANKPSHSRSAAKKILGSYDAKEVRKGVETLKKRIEKHFTDADDPSSTTLERAGKKDLIARVFEECAVRYSHAHDRMKTIVDRVYEGSLEIDWRKEDVQAMFKSETALDARLLLSSTANPIADTPFNRRFDLFLFRAVQIQKNHRYPFTSRLLNFRLRGAIPLALESPLTAGDRGTGGWKIICEGLSNIYHYTQTTPHSFSNTAWCGKVEFQKSRNLLTTASSLLRCKHISDIYPRQRQLTETWNIAAQSRPETSQICVTGTEVRVIGVDEELVSEKN</sequence>
<dbReference type="RefSeq" id="XP_022501703.1">
    <property type="nucleotide sequence ID" value="XM_022642322.1"/>
</dbReference>
<feature type="region of interest" description="Disordered" evidence="5">
    <location>
        <begin position="1317"/>
        <end position="1337"/>
    </location>
</feature>
<proteinExistence type="inferred from homology"/>
<dbReference type="GO" id="GO:0000145">
    <property type="term" value="C:exocyst"/>
    <property type="evidence" value="ECO:0007669"/>
    <property type="project" value="InterPro"/>
</dbReference>
<keyword evidence="3" id="KW-0268">Exocytosis</keyword>
<dbReference type="CDD" id="cd13315">
    <property type="entry name" value="PH_Sec3"/>
    <property type="match status" value="1"/>
</dbReference>
<feature type="domain" description="Exocyst complex component Sec3 PIP2-binding N-terminal" evidence="6">
    <location>
        <begin position="99"/>
        <end position="200"/>
    </location>
</feature>
<dbReference type="FunFam" id="2.30.29.90:FF:000003">
    <property type="entry name" value="Exocyst complex component Sec3"/>
    <property type="match status" value="1"/>
</dbReference>
<feature type="compositionally biased region" description="Polar residues" evidence="5">
    <location>
        <begin position="221"/>
        <end position="235"/>
    </location>
</feature>
<dbReference type="Pfam" id="PF09763">
    <property type="entry name" value="Sec3_CC"/>
    <property type="match status" value="1"/>
</dbReference>
<evidence type="ECO:0000313" key="8">
    <source>
        <dbReference type="Proteomes" id="UP000185904"/>
    </source>
</evidence>
<dbReference type="InterPro" id="IPR028258">
    <property type="entry name" value="Sec3-PIP2_bind"/>
</dbReference>
<dbReference type="GO" id="GO:0006887">
    <property type="term" value="P:exocytosis"/>
    <property type="evidence" value="ECO:0007669"/>
    <property type="project" value="UniProtKB-KW"/>
</dbReference>
<dbReference type="GO" id="GO:0005546">
    <property type="term" value="F:phosphatidylinositol-4,5-bisphosphate binding"/>
    <property type="evidence" value="ECO:0007669"/>
    <property type="project" value="TreeGrafter"/>
</dbReference>
<feature type="compositionally biased region" description="Polar residues" evidence="5">
    <location>
        <begin position="421"/>
        <end position="430"/>
    </location>
</feature>
<dbReference type="InterPro" id="IPR019160">
    <property type="entry name" value="Sec3_CC"/>
</dbReference>
<dbReference type="PANTHER" id="PTHR16092">
    <property type="entry name" value="SEC3/SYNTAXIN-RELATED"/>
    <property type="match status" value="1"/>
</dbReference>
<name>A0A178D655_9EURO</name>
<evidence type="ECO:0000256" key="3">
    <source>
        <dbReference type="ARBA" id="ARBA00022483"/>
    </source>
</evidence>
<keyword evidence="2" id="KW-0813">Transport</keyword>
<comment type="caution">
    <text evidence="7">The sequence shown here is derived from an EMBL/GenBank/DDBJ whole genome shotgun (WGS) entry which is preliminary data.</text>
</comment>
<feature type="compositionally biased region" description="Polar residues" evidence="5">
    <location>
        <begin position="22"/>
        <end position="46"/>
    </location>
</feature>
<feature type="compositionally biased region" description="Polar residues" evidence="5">
    <location>
        <begin position="1318"/>
        <end position="1333"/>
    </location>
</feature>